<dbReference type="AlphaFoldDB" id="A0AA86MCQ7"/>
<gene>
    <name evidence="1" type="ORF">SYYSPA8_37295</name>
</gene>
<keyword evidence="2" id="KW-1185">Reference proteome</keyword>
<accession>A0AA86MCQ7</accession>
<reference evidence="1 2" key="1">
    <citation type="submission" date="2022-10" db="EMBL/GenBank/DDBJ databases">
        <title>Draft genome sequence of Streptomyces sp. YSPA8.</title>
        <authorList>
            <person name="Moriuchi R."/>
            <person name="Dohra H."/>
            <person name="Yamamura H."/>
            <person name="Kodani S."/>
        </authorList>
    </citation>
    <scope>NUCLEOTIDE SEQUENCE [LARGE SCALE GENOMIC DNA]</scope>
    <source>
        <strain evidence="1 2">YSPA8</strain>
        <plasmid evidence="1 2">pYSPA8-1</plasmid>
    </source>
</reference>
<dbReference type="EMBL" id="LC735414">
    <property type="protein sequence ID" value="BDT39577.1"/>
    <property type="molecule type" value="Genomic_DNA"/>
</dbReference>
<proteinExistence type="predicted"/>
<geneLocation type="plasmid" evidence="1 2">
    <name>pYSPA8-1</name>
</geneLocation>
<name>A0AA86MCQ7_9ACTN</name>
<evidence type="ECO:0000313" key="1">
    <source>
        <dbReference type="EMBL" id="BDT39577.1"/>
    </source>
</evidence>
<organism evidence="1 2">
    <name type="scientific">Streptomyces yaizuensis</name>
    <dbReference type="NCBI Taxonomy" id="2989713"/>
    <lineage>
        <taxon>Bacteria</taxon>
        <taxon>Bacillati</taxon>
        <taxon>Actinomycetota</taxon>
        <taxon>Actinomycetes</taxon>
        <taxon>Kitasatosporales</taxon>
        <taxon>Streptomycetaceae</taxon>
        <taxon>Streptomyces</taxon>
    </lineage>
</organism>
<dbReference type="Proteomes" id="UP001291653">
    <property type="component" value="Plasmid pYSPA8-1"/>
</dbReference>
<keyword evidence="1" id="KW-0614">Plasmid</keyword>
<protein>
    <submittedName>
        <fullName evidence="1">Uncharacterized protein</fullName>
    </submittedName>
</protein>
<dbReference type="RefSeq" id="WP_323451936.1">
    <property type="nucleotide sequence ID" value="NZ_LC735414.1"/>
</dbReference>
<sequence>MVNRRRRRHTHPRQAYDDLMGLLALVSRGPWSQADLIIDRSAGEREVVVYAQDDPDLTWEQVAYRTRVHPIGSRGGSDQEAVIGAARVLAALAGDVVRVGRWPASRVMVYHIPLDPAAYEAPLIGVGLARRREGFE</sequence>
<evidence type="ECO:0000313" key="2">
    <source>
        <dbReference type="Proteomes" id="UP001291653"/>
    </source>
</evidence>